<reference evidence="4 5" key="1">
    <citation type="journal article" date="2012" name="PLoS Pathog.">
        <title>Comparative pathogenomics reveals horizontally acquired novel virulence genes in fungi infecting cereal hosts.</title>
        <authorList>
            <person name="Gardiner D.M."/>
            <person name="McDonald M.C."/>
            <person name="Covarelli L."/>
            <person name="Solomon P.S."/>
            <person name="Rusu A.G."/>
            <person name="Marshall M."/>
            <person name="Kazan K."/>
            <person name="Chakraborty S."/>
            <person name="McDonald B.A."/>
            <person name="Manners J.M."/>
        </authorList>
    </citation>
    <scope>NUCLEOTIDE SEQUENCE [LARGE SCALE GENOMIC DNA]</scope>
    <source>
        <strain evidence="4 5">CS3096</strain>
    </source>
</reference>
<dbReference type="OrthoDB" id="3434319at2759"/>
<comment type="caution">
    <text evidence="4">The sequence shown here is derived from an EMBL/GenBank/DDBJ whole genome shotgun (WGS) entry which is preliminary data.</text>
</comment>
<feature type="region of interest" description="Disordered" evidence="2">
    <location>
        <begin position="49"/>
        <end position="69"/>
    </location>
</feature>
<protein>
    <recommendedName>
        <fullName evidence="3">Zn(2)-C6 fungal-type domain-containing protein</fullName>
    </recommendedName>
</protein>
<dbReference type="KEGG" id="fpu:FPSE_00748"/>
<dbReference type="Proteomes" id="UP000007978">
    <property type="component" value="Chromosome 1"/>
</dbReference>
<dbReference type="GeneID" id="20359368"/>
<dbReference type="InterPro" id="IPR036864">
    <property type="entry name" value="Zn2-C6_fun-type_DNA-bd_sf"/>
</dbReference>
<dbReference type="InterPro" id="IPR001138">
    <property type="entry name" value="Zn2Cys6_DnaBD"/>
</dbReference>
<feature type="domain" description="Zn(2)-C6 fungal-type" evidence="3">
    <location>
        <begin position="14"/>
        <end position="47"/>
    </location>
</feature>
<dbReference type="SMART" id="SM00066">
    <property type="entry name" value="GAL4"/>
    <property type="match status" value="1"/>
</dbReference>
<sequence>MGTSVPHPTQRRFSCDVCRKSKSRCQRIKPTDEKCAKCTMLGAQCAIGQQKIPGRPRRKKPAKTSIPTSQNLSVNASTLPVSPPLMQPNTVFNDDWGLWDKAELLYPLLSPPEKPSTTTKNVTATPCGFVDVFHQSDTSWTTSGDTEYSDTQLYTYIDTVWDIYKTTTSPTIPLAINGNFWLSNCLTTNHPRNTEPRDIMTDLSTINLGLYTRLEAIKKNGKTLDFDMMVSQYGPLFIDNITLVDYIIKVAQVFLFIITKLYEERHCPSMLHNSQPMVVFCPCQLSSQFIKQPKKLFQVSLPQPTVTAEPLPSPIALIIASVFIQLITIYELILHNVATVVERLAINPMGHVPVLIVCGRQLERPCTQGMIFCEVSVSLIENIERVLGVQRTLEGKEVGLLSQRQVEVLRDELDERRGIIPGHTAMTPAVLRKLFGQIAVILRRIGE</sequence>
<evidence type="ECO:0000313" key="4">
    <source>
        <dbReference type="EMBL" id="EKJ79147.1"/>
    </source>
</evidence>
<dbReference type="PROSITE" id="PS50048">
    <property type="entry name" value="ZN2_CY6_FUNGAL_2"/>
    <property type="match status" value="1"/>
</dbReference>
<evidence type="ECO:0000256" key="2">
    <source>
        <dbReference type="SAM" id="MobiDB-lite"/>
    </source>
</evidence>
<organism evidence="4 5">
    <name type="scientific">Fusarium pseudograminearum (strain CS3096)</name>
    <name type="common">Wheat and barley crown-rot fungus</name>
    <dbReference type="NCBI Taxonomy" id="1028729"/>
    <lineage>
        <taxon>Eukaryota</taxon>
        <taxon>Fungi</taxon>
        <taxon>Dikarya</taxon>
        <taxon>Ascomycota</taxon>
        <taxon>Pezizomycotina</taxon>
        <taxon>Sordariomycetes</taxon>
        <taxon>Hypocreomycetidae</taxon>
        <taxon>Hypocreales</taxon>
        <taxon>Nectriaceae</taxon>
        <taxon>Fusarium</taxon>
    </lineage>
</organism>
<gene>
    <name evidence="4" type="ORF">FPSE_00748</name>
</gene>
<name>K3VTI1_FUSPC</name>
<dbReference type="CDD" id="cd00067">
    <property type="entry name" value="GAL4"/>
    <property type="match status" value="1"/>
</dbReference>
<evidence type="ECO:0000259" key="3">
    <source>
        <dbReference type="PROSITE" id="PS50048"/>
    </source>
</evidence>
<dbReference type="GO" id="GO:0008270">
    <property type="term" value="F:zinc ion binding"/>
    <property type="evidence" value="ECO:0007669"/>
    <property type="project" value="InterPro"/>
</dbReference>
<dbReference type="eggNOG" id="ENOG502SIFR">
    <property type="taxonomic scope" value="Eukaryota"/>
</dbReference>
<dbReference type="PROSITE" id="PS00463">
    <property type="entry name" value="ZN2_CY6_FUNGAL_1"/>
    <property type="match status" value="1"/>
</dbReference>
<keyword evidence="5" id="KW-1185">Reference proteome</keyword>
<dbReference type="GO" id="GO:0000981">
    <property type="term" value="F:DNA-binding transcription factor activity, RNA polymerase II-specific"/>
    <property type="evidence" value="ECO:0007669"/>
    <property type="project" value="InterPro"/>
</dbReference>
<dbReference type="Gene3D" id="4.10.240.10">
    <property type="entry name" value="Zn(2)-C6 fungal-type DNA-binding domain"/>
    <property type="match status" value="1"/>
</dbReference>
<dbReference type="RefSeq" id="XP_009252143.1">
    <property type="nucleotide sequence ID" value="XM_009253868.1"/>
</dbReference>
<accession>K3VTI1</accession>
<dbReference type="EMBL" id="AFNW01000014">
    <property type="protein sequence ID" value="EKJ79147.1"/>
    <property type="molecule type" value="Genomic_DNA"/>
</dbReference>
<dbReference type="HOGENOM" id="CLU_041815_2_0_1"/>
<dbReference type="AlphaFoldDB" id="K3VTI1"/>
<keyword evidence="1" id="KW-0539">Nucleus</keyword>
<evidence type="ECO:0000256" key="1">
    <source>
        <dbReference type="ARBA" id="ARBA00023242"/>
    </source>
</evidence>
<dbReference type="Pfam" id="PF00172">
    <property type="entry name" value="Zn_clus"/>
    <property type="match status" value="1"/>
</dbReference>
<evidence type="ECO:0000313" key="5">
    <source>
        <dbReference type="Proteomes" id="UP000007978"/>
    </source>
</evidence>
<dbReference type="SUPFAM" id="SSF57701">
    <property type="entry name" value="Zn2/Cys6 DNA-binding domain"/>
    <property type="match status" value="1"/>
</dbReference>
<proteinExistence type="predicted"/>